<keyword evidence="3 7" id="KW-0732">Signal</keyword>
<dbReference type="OrthoDB" id="5964863at2759"/>
<comment type="subcellular location">
    <subcellularLocation>
        <location evidence="1">Secreted</location>
    </subcellularLocation>
</comment>
<dbReference type="PROSITE" id="PS50024">
    <property type="entry name" value="SEA"/>
    <property type="match status" value="1"/>
</dbReference>
<dbReference type="GeneID" id="116291366"/>
<keyword evidence="9" id="KW-1185">Reference proteome</keyword>
<dbReference type="AlphaFoldDB" id="A0A6P8HF75"/>
<dbReference type="PANTHER" id="PTHR22906:SF43">
    <property type="entry name" value="PROPERDIN"/>
    <property type="match status" value="1"/>
</dbReference>
<keyword evidence="5" id="KW-1015">Disulfide bond</keyword>
<dbReference type="SUPFAM" id="SSF82671">
    <property type="entry name" value="SEA domain"/>
    <property type="match status" value="1"/>
</dbReference>
<dbReference type="FunFam" id="2.20.100.10:FF:000002">
    <property type="entry name" value="Unc-5 netrin receptor C"/>
    <property type="match status" value="1"/>
</dbReference>
<dbReference type="PRINTS" id="PR01705">
    <property type="entry name" value="TSP1REPEAT"/>
</dbReference>
<dbReference type="InterPro" id="IPR000884">
    <property type="entry name" value="TSP1_rpt"/>
</dbReference>
<dbReference type="RefSeq" id="XP_031554396.1">
    <property type="nucleotide sequence ID" value="XM_031698536.1"/>
</dbReference>
<evidence type="ECO:0000256" key="3">
    <source>
        <dbReference type="ARBA" id="ARBA00022729"/>
    </source>
</evidence>
<evidence type="ECO:0000256" key="1">
    <source>
        <dbReference type="ARBA" id="ARBA00004613"/>
    </source>
</evidence>
<sequence>MAAFLIISLVLAFQTSKAFDNSTMTIFASHTVNSSSSMVSSQTSSAVNFSSTPAMTTHSVSAAASTSSSAQSTSSSSSLSSVSVVQSMTPSPSSPSQSSTMIQPSSTQSSSPSSSAQAGPVNGNWNTWSSWSACTKSCANGTQYRTRTCTNPPPQAKGLNCTGSDRETQNCNTKKCPVRKFSVSMKFTSEAYNDDLAVTTSPQYNNLKYKVENAIKASFANDPTYQRMDNLTFTRGSIIAAYVLVFGPKNSSSLQDPAVVLKQAVSSGSFAGLSVDKNSFTVAESAEGLNITVWVTDETFCKSRCCTGAPGQIWQNRTCTEIDSSCAGILVVREIKCEESKCAEKHCDSNAVARNVVSPLAFIIAVSHLLLTATA</sequence>
<dbReference type="SMART" id="SM00209">
    <property type="entry name" value="TSP1"/>
    <property type="match status" value="1"/>
</dbReference>
<accession>A0A6P8HF75</accession>
<evidence type="ECO:0000256" key="7">
    <source>
        <dbReference type="SAM" id="SignalP"/>
    </source>
</evidence>
<keyword evidence="2" id="KW-0964">Secreted</keyword>
<reference evidence="10" key="1">
    <citation type="submission" date="2025-08" db="UniProtKB">
        <authorList>
            <consortium name="RefSeq"/>
        </authorList>
    </citation>
    <scope>IDENTIFICATION</scope>
    <source>
        <tissue evidence="10">Tentacle</tissue>
    </source>
</reference>
<evidence type="ECO:0000259" key="8">
    <source>
        <dbReference type="PROSITE" id="PS50024"/>
    </source>
</evidence>
<dbReference type="Proteomes" id="UP000515163">
    <property type="component" value="Unplaced"/>
</dbReference>
<dbReference type="InParanoid" id="A0A6P8HF75"/>
<evidence type="ECO:0000313" key="10">
    <source>
        <dbReference type="RefSeq" id="XP_031554396.1"/>
    </source>
</evidence>
<protein>
    <submittedName>
        <fullName evidence="10">Uncharacterized serine-rich protein C215.13-like</fullName>
    </submittedName>
</protein>
<dbReference type="SUPFAM" id="SSF82895">
    <property type="entry name" value="TSP-1 type 1 repeat"/>
    <property type="match status" value="1"/>
</dbReference>
<feature type="chain" id="PRO_5028296497" evidence="7">
    <location>
        <begin position="19"/>
        <end position="375"/>
    </location>
</feature>
<evidence type="ECO:0000313" key="9">
    <source>
        <dbReference type="Proteomes" id="UP000515163"/>
    </source>
</evidence>
<gene>
    <name evidence="10" type="primary">LOC116291366</name>
</gene>
<dbReference type="InterPro" id="IPR000082">
    <property type="entry name" value="SEA_dom"/>
</dbReference>
<feature type="compositionally biased region" description="Low complexity" evidence="6">
    <location>
        <begin position="81"/>
        <end position="115"/>
    </location>
</feature>
<dbReference type="Gene3D" id="2.20.100.10">
    <property type="entry name" value="Thrombospondin type-1 (TSP1) repeat"/>
    <property type="match status" value="1"/>
</dbReference>
<feature type="signal peptide" evidence="7">
    <location>
        <begin position="1"/>
        <end position="18"/>
    </location>
</feature>
<organism evidence="9 10">
    <name type="scientific">Actinia tenebrosa</name>
    <name type="common">Australian red waratah sea anemone</name>
    <dbReference type="NCBI Taxonomy" id="6105"/>
    <lineage>
        <taxon>Eukaryota</taxon>
        <taxon>Metazoa</taxon>
        <taxon>Cnidaria</taxon>
        <taxon>Anthozoa</taxon>
        <taxon>Hexacorallia</taxon>
        <taxon>Actiniaria</taxon>
        <taxon>Actiniidae</taxon>
        <taxon>Actinia</taxon>
    </lineage>
</organism>
<feature type="region of interest" description="Disordered" evidence="6">
    <location>
        <begin position="81"/>
        <end position="122"/>
    </location>
</feature>
<dbReference type="Pfam" id="PF00090">
    <property type="entry name" value="TSP_1"/>
    <property type="match status" value="1"/>
</dbReference>
<evidence type="ECO:0000256" key="2">
    <source>
        <dbReference type="ARBA" id="ARBA00022525"/>
    </source>
</evidence>
<evidence type="ECO:0000256" key="6">
    <source>
        <dbReference type="SAM" id="MobiDB-lite"/>
    </source>
</evidence>
<dbReference type="Pfam" id="PF01390">
    <property type="entry name" value="SEA"/>
    <property type="match status" value="1"/>
</dbReference>
<keyword evidence="4" id="KW-0677">Repeat</keyword>
<dbReference type="InterPro" id="IPR036383">
    <property type="entry name" value="TSP1_rpt_sf"/>
</dbReference>
<dbReference type="Gene3D" id="3.30.70.960">
    <property type="entry name" value="SEA domain"/>
    <property type="match status" value="1"/>
</dbReference>
<name>A0A6P8HF75_ACTTE</name>
<dbReference type="PANTHER" id="PTHR22906">
    <property type="entry name" value="PROPERDIN"/>
    <property type="match status" value="1"/>
</dbReference>
<feature type="domain" description="SEA" evidence="8">
    <location>
        <begin position="177"/>
        <end position="287"/>
    </location>
</feature>
<dbReference type="KEGG" id="aten:116291366"/>
<evidence type="ECO:0000256" key="4">
    <source>
        <dbReference type="ARBA" id="ARBA00022737"/>
    </source>
</evidence>
<dbReference type="InterPro" id="IPR052065">
    <property type="entry name" value="Compl_asym_regulator"/>
</dbReference>
<proteinExistence type="predicted"/>
<dbReference type="PROSITE" id="PS50092">
    <property type="entry name" value="TSP1"/>
    <property type="match status" value="1"/>
</dbReference>
<evidence type="ECO:0000256" key="5">
    <source>
        <dbReference type="ARBA" id="ARBA00023157"/>
    </source>
</evidence>
<dbReference type="InterPro" id="IPR036364">
    <property type="entry name" value="SEA_dom_sf"/>
</dbReference>